<feature type="transmembrane region" description="Helical" evidence="1">
    <location>
        <begin position="163"/>
        <end position="184"/>
    </location>
</feature>
<accession>A0ABV9MXY1</accession>
<keyword evidence="1" id="KW-0472">Membrane</keyword>
<dbReference type="Proteomes" id="UP001595969">
    <property type="component" value="Unassembled WGS sequence"/>
</dbReference>
<feature type="transmembrane region" description="Helical" evidence="1">
    <location>
        <begin position="114"/>
        <end position="131"/>
    </location>
</feature>
<evidence type="ECO:0000313" key="2">
    <source>
        <dbReference type="EMBL" id="MFC4719675.1"/>
    </source>
</evidence>
<organism evidence="2 3">
    <name type="scientific">Enterococcus lemanii</name>
    <dbReference type="NCBI Taxonomy" id="1159752"/>
    <lineage>
        <taxon>Bacteria</taxon>
        <taxon>Bacillati</taxon>
        <taxon>Bacillota</taxon>
        <taxon>Bacilli</taxon>
        <taxon>Lactobacillales</taxon>
        <taxon>Enterococcaceae</taxon>
        <taxon>Enterococcus</taxon>
    </lineage>
</organism>
<evidence type="ECO:0000256" key="1">
    <source>
        <dbReference type="SAM" id="Phobius"/>
    </source>
</evidence>
<feature type="transmembrane region" description="Helical" evidence="1">
    <location>
        <begin position="62"/>
        <end position="84"/>
    </location>
</feature>
<reference evidence="3" key="1">
    <citation type="journal article" date="2019" name="Int. J. Syst. Evol. Microbiol.">
        <title>The Global Catalogue of Microorganisms (GCM) 10K type strain sequencing project: providing services to taxonomists for standard genome sequencing and annotation.</title>
        <authorList>
            <consortium name="The Broad Institute Genomics Platform"/>
            <consortium name="The Broad Institute Genome Sequencing Center for Infectious Disease"/>
            <person name="Wu L."/>
            <person name="Ma J."/>
        </authorList>
    </citation>
    <scope>NUCLEOTIDE SEQUENCE [LARGE SCALE GENOMIC DNA]</scope>
    <source>
        <strain evidence="3">CGMCC 1.19032</strain>
    </source>
</reference>
<sequence length="439" mass="47503">MSEKDIKIGYPKKGSPFDAASSLFLYLGSIMVLLAFYFNTPQEIWWGTLEILSSPANLTTDYFALANIGATFMNAGLMVLLSLFLIKKNKVHVTGGIVAAMFTVAGFSFFGKNLFNSIPIMLGVMLYARLVQVPFNRYLLPALFGTALGPISSEIAFNLELSPVLGISLGILAGVLAGLALPPLSAHFLRFHQGFNLYNIGFTAGIIGMFFLAVLQGFGVEVKPVSVLSSGNNDKMAIFLIGLFGCLLFYGLFMNRWRLTSYRKILGQSGRLVADFIVIAGFPIVLINMSLLGLIATFYVLFIGGELNGPVIGGIFTIAGFGAFGKHIRNVWPVLFGVFLGSFFNVNEFNATATIVTALFGTTLAPIAGVYGIIPGILAGMLHMGLVSNIGFLHAGMNLYNNGFTGGFIAAALVPLFDTFKQVQDSRRESKKTWKKIRH</sequence>
<feature type="transmembrane region" description="Helical" evidence="1">
    <location>
        <begin position="399"/>
        <end position="417"/>
    </location>
</feature>
<feature type="transmembrane region" description="Helical" evidence="1">
    <location>
        <begin position="91"/>
        <end position="108"/>
    </location>
</feature>
<feature type="transmembrane region" description="Helical" evidence="1">
    <location>
        <begin position="276"/>
        <end position="301"/>
    </location>
</feature>
<feature type="transmembrane region" description="Helical" evidence="1">
    <location>
        <begin position="20"/>
        <end position="38"/>
    </location>
</feature>
<keyword evidence="3" id="KW-1185">Reference proteome</keyword>
<gene>
    <name evidence="2" type="ORF">ACFO5I_07995</name>
</gene>
<feature type="transmembrane region" description="Helical" evidence="1">
    <location>
        <begin position="138"/>
        <end position="157"/>
    </location>
</feature>
<keyword evidence="1" id="KW-1133">Transmembrane helix</keyword>
<dbReference type="Pfam" id="PF07613">
    <property type="entry name" value="DUF1576"/>
    <property type="match status" value="2"/>
</dbReference>
<dbReference type="InterPro" id="IPR011470">
    <property type="entry name" value="DUF1576"/>
</dbReference>
<evidence type="ECO:0000313" key="3">
    <source>
        <dbReference type="Proteomes" id="UP001595969"/>
    </source>
</evidence>
<feature type="transmembrane region" description="Helical" evidence="1">
    <location>
        <begin position="196"/>
        <end position="216"/>
    </location>
</feature>
<protein>
    <submittedName>
        <fullName evidence="2">DUF1576 domain-containing protein</fullName>
    </submittedName>
</protein>
<keyword evidence="1" id="KW-0812">Transmembrane</keyword>
<dbReference type="RefSeq" id="WP_204654877.1">
    <property type="nucleotide sequence ID" value="NZ_JAFBFD010000042.1"/>
</dbReference>
<comment type="caution">
    <text evidence="2">The sequence shown here is derived from an EMBL/GenBank/DDBJ whole genome shotgun (WGS) entry which is preliminary data.</text>
</comment>
<feature type="transmembrane region" description="Helical" evidence="1">
    <location>
        <begin position="236"/>
        <end position="255"/>
    </location>
</feature>
<dbReference type="EMBL" id="JBHSGS010000044">
    <property type="protein sequence ID" value="MFC4719675.1"/>
    <property type="molecule type" value="Genomic_DNA"/>
</dbReference>
<proteinExistence type="predicted"/>
<feature type="transmembrane region" description="Helical" evidence="1">
    <location>
        <begin position="307"/>
        <end position="324"/>
    </location>
</feature>
<name>A0ABV9MXY1_9ENTE</name>
<feature type="transmembrane region" description="Helical" evidence="1">
    <location>
        <begin position="367"/>
        <end position="387"/>
    </location>
</feature>